<dbReference type="HOGENOM" id="CLU_2359249_0_0_1"/>
<dbReference type="Proteomes" id="UP000054549">
    <property type="component" value="Unassembled WGS sequence"/>
</dbReference>
<dbReference type="EMBL" id="KN818255">
    <property type="protein sequence ID" value="KIL63855.1"/>
    <property type="molecule type" value="Genomic_DNA"/>
</dbReference>
<dbReference type="EMBL" id="KN818435">
    <property type="protein sequence ID" value="KIL56250.1"/>
    <property type="molecule type" value="Genomic_DNA"/>
</dbReference>
<dbReference type="OrthoDB" id="2104739at2759"/>
<evidence type="ECO:0000313" key="3">
    <source>
        <dbReference type="Proteomes" id="UP000054549"/>
    </source>
</evidence>
<gene>
    <name evidence="2" type="ORF">M378DRAFT_164049</name>
    <name evidence="1" type="ORF">M378DRAFT_172833</name>
</gene>
<name>A0A0C2SKU1_AMAMK</name>
<reference evidence="2 3" key="1">
    <citation type="submission" date="2014-04" db="EMBL/GenBank/DDBJ databases">
        <title>Evolutionary Origins and Diversification of the Mycorrhizal Mutualists.</title>
        <authorList>
            <consortium name="DOE Joint Genome Institute"/>
            <consortium name="Mycorrhizal Genomics Consortium"/>
            <person name="Kohler A."/>
            <person name="Kuo A."/>
            <person name="Nagy L.G."/>
            <person name="Floudas D."/>
            <person name="Copeland A."/>
            <person name="Barry K.W."/>
            <person name="Cichocki N."/>
            <person name="Veneault-Fourrey C."/>
            <person name="LaButti K."/>
            <person name="Lindquist E.A."/>
            <person name="Lipzen A."/>
            <person name="Lundell T."/>
            <person name="Morin E."/>
            <person name="Murat C."/>
            <person name="Riley R."/>
            <person name="Ohm R."/>
            <person name="Sun H."/>
            <person name="Tunlid A."/>
            <person name="Henrissat B."/>
            <person name="Grigoriev I.V."/>
            <person name="Hibbett D.S."/>
            <person name="Martin F."/>
        </authorList>
    </citation>
    <scope>NUCLEOTIDE SEQUENCE [LARGE SCALE GENOMIC DNA]</scope>
    <source>
        <strain evidence="2 3">Koide BX008</strain>
    </source>
</reference>
<accession>A0A0C2SKU1</accession>
<evidence type="ECO:0000313" key="2">
    <source>
        <dbReference type="EMBL" id="KIL63855.1"/>
    </source>
</evidence>
<dbReference type="AlphaFoldDB" id="A0A0C2SKU1"/>
<dbReference type="STRING" id="946122.A0A0C2SKU1"/>
<proteinExistence type="predicted"/>
<evidence type="ECO:0000313" key="1">
    <source>
        <dbReference type="EMBL" id="KIL56250.1"/>
    </source>
</evidence>
<protein>
    <submittedName>
        <fullName evidence="2">Uncharacterized protein</fullName>
    </submittedName>
</protein>
<sequence>MQADCSLMYCRIVGHFFHHALSDAELAHLVREVSSTAGDKQKLLDLGNLYYKHALLFFRFAKGRTPAQSYHHSRPSFDNVEDLVAAKLKEAPQSHQ</sequence>
<organism evidence="2 3">
    <name type="scientific">Amanita muscaria (strain Koide BX008)</name>
    <dbReference type="NCBI Taxonomy" id="946122"/>
    <lineage>
        <taxon>Eukaryota</taxon>
        <taxon>Fungi</taxon>
        <taxon>Dikarya</taxon>
        <taxon>Basidiomycota</taxon>
        <taxon>Agaricomycotina</taxon>
        <taxon>Agaricomycetes</taxon>
        <taxon>Agaricomycetidae</taxon>
        <taxon>Agaricales</taxon>
        <taxon>Pluteineae</taxon>
        <taxon>Amanitaceae</taxon>
        <taxon>Amanita</taxon>
    </lineage>
</organism>
<keyword evidence="3" id="KW-1185">Reference proteome</keyword>